<dbReference type="OMA" id="DHEPCVI"/>
<evidence type="ECO:0000256" key="1">
    <source>
        <dbReference type="ARBA" id="ARBA00006914"/>
    </source>
</evidence>
<dbReference type="FunFam" id="2.40.50.140:FF:000027">
    <property type="entry name" value="26S protease regulatory subunit 10B"/>
    <property type="match status" value="1"/>
</dbReference>
<dbReference type="OrthoDB" id="1664597at2759"/>
<evidence type="ECO:0000313" key="8">
    <source>
        <dbReference type="EMBL" id="EEB05741.1"/>
    </source>
</evidence>
<dbReference type="GO" id="GO:0043161">
    <property type="term" value="P:proteasome-mediated ubiquitin-dependent protein catabolic process"/>
    <property type="evidence" value="ECO:0000318"/>
    <property type="project" value="GO_Central"/>
</dbReference>
<dbReference type="InterPro" id="IPR012340">
    <property type="entry name" value="NA-bd_OB-fold"/>
</dbReference>
<dbReference type="Pfam" id="PF17862">
    <property type="entry name" value="AAA_lid_3"/>
    <property type="match status" value="1"/>
</dbReference>
<dbReference type="GO" id="GO:0036503">
    <property type="term" value="P:ERAD pathway"/>
    <property type="evidence" value="ECO:0000318"/>
    <property type="project" value="GO_Central"/>
</dbReference>
<dbReference type="GeneID" id="7052182"/>
<dbReference type="Proteomes" id="UP000001744">
    <property type="component" value="Unassembled WGS sequence"/>
</dbReference>
<dbReference type="HOGENOM" id="CLU_000688_2_2_1"/>
<dbReference type="GO" id="GO:0019904">
    <property type="term" value="F:protein domain specific binding"/>
    <property type="evidence" value="ECO:0007669"/>
    <property type="project" value="EnsemblFungi"/>
</dbReference>
<dbReference type="SUPFAM" id="SSF52540">
    <property type="entry name" value="P-loop containing nucleoside triphosphate hydrolases"/>
    <property type="match status" value="1"/>
</dbReference>
<dbReference type="GO" id="GO:0070682">
    <property type="term" value="P:proteasome regulatory particle assembly"/>
    <property type="evidence" value="ECO:0007669"/>
    <property type="project" value="EnsemblFungi"/>
</dbReference>
<dbReference type="GO" id="GO:0045899">
    <property type="term" value="P:positive regulation of RNA polymerase II transcription preinitiation complex assembly"/>
    <property type="evidence" value="ECO:0000318"/>
    <property type="project" value="GO_Central"/>
</dbReference>
<dbReference type="PANTHER" id="PTHR23073">
    <property type="entry name" value="26S PROTEASOME REGULATORY SUBUNIT"/>
    <property type="match status" value="1"/>
</dbReference>
<proteinExistence type="inferred from homology"/>
<dbReference type="InterPro" id="IPR032501">
    <property type="entry name" value="Prot_ATP_ID_OB_2nd"/>
</dbReference>
<dbReference type="InterPro" id="IPR050221">
    <property type="entry name" value="26S_Proteasome_ATPase"/>
</dbReference>
<dbReference type="VEuPathDB" id="FungiDB:SJAG_00766"/>
<comment type="similarity">
    <text evidence="1 6">Belongs to the AAA ATPase family.</text>
</comment>
<dbReference type="GO" id="GO:0006289">
    <property type="term" value="P:nucleotide-excision repair"/>
    <property type="evidence" value="ECO:0007669"/>
    <property type="project" value="EnsemblFungi"/>
</dbReference>
<evidence type="ECO:0000256" key="2">
    <source>
        <dbReference type="ARBA" id="ARBA00022741"/>
    </source>
</evidence>
<dbReference type="Gene3D" id="3.40.50.300">
    <property type="entry name" value="P-loop containing nucleotide triphosphate hydrolases"/>
    <property type="match status" value="1"/>
</dbReference>
<dbReference type="STRING" id="402676.B6JWJ0"/>
<keyword evidence="10" id="KW-1185">Reference proteome</keyword>
<dbReference type="InterPro" id="IPR041569">
    <property type="entry name" value="AAA_lid_3"/>
</dbReference>
<name>B6JWJ0_SCHJY</name>
<dbReference type="AlphaFoldDB" id="B6JWJ0"/>
<dbReference type="FunFam" id="3.40.50.300:FF:000034">
    <property type="entry name" value="26S protease regulatory subunit 10B"/>
    <property type="match status" value="1"/>
</dbReference>
<dbReference type="GO" id="GO:0005634">
    <property type="term" value="C:nucleus"/>
    <property type="evidence" value="ECO:0007669"/>
    <property type="project" value="EnsemblFungi"/>
</dbReference>
<dbReference type="InterPro" id="IPR003960">
    <property type="entry name" value="ATPase_AAA_CS"/>
</dbReference>
<dbReference type="JaponicusDB" id="SJAG_00766">
    <property type="gene designation" value="rpt4"/>
</dbReference>
<dbReference type="GO" id="GO:0031625">
    <property type="term" value="F:ubiquitin protein ligase binding"/>
    <property type="evidence" value="ECO:0007669"/>
    <property type="project" value="EnsemblFungi"/>
</dbReference>
<dbReference type="RefSeq" id="XP_002172034.1">
    <property type="nucleotide sequence ID" value="XM_002171998.2"/>
</dbReference>
<dbReference type="InterPro" id="IPR003593">
    <property type="entry name" value="AAA+_ATPase"/>
</dbReference>
<dbReference type="GO" id="GO:0008540">
    <property type="term" value="C:proteasome regulatory particle, base subcomplex"/>
    <property type="evidence" value="ECO:0000318"/>
    <property type="project" value="GO_Central"/>
</dbReference>
<dbReference type="Gene3D" id="2.40.50.140">
    <property type="entry name" value="Nucleic acid-binding proteins"/>
    <property type="match status" value="1"/>
</dbReference>
<reference evidence="8 10" key="1">
    <citation type="journal article" date="2011" name="Science">
        <title>Comparative functional genomics of the fission yeasts.</title>
        <authorList>
            <person name="Rhind N."/>
            <person name="Chen Z."/>
            <person name="Yassour M."/>
            <person name="Thompson D.A."/>
            <person name="Haas B.J."/>
            <person name="Habib N."/>
            <person name="Wapinski I."/>
            <person name="Roy S."/>
            <person name="Lin M.F."/>
            <person name="Heiman D.I."/>
            <person name="Young S.K."/>
            <person name="Furuya K."/>
            <person name="Guo Y."/>
            <person name="Pidoux A."/>
            <person name="Chen H.M."/>
            <person name="Robbertse B."/>
            <person name="Goldberg J.M."/>
            <person name="Aoki K."/>
            <person name="Bayne E.H."/>
            <person name="Berlin A.M."/>
            <person name="Desjardins C.A."/>
            <person name="Dobbs E."/>
            <person name="Dukaj L."/>
            <person name="Fan L."/>
            <person name="FitzGerald M.G."/>
            <person name="French C."/>
            <person name="Gujja S."/>
            <person name="Hansen K."/>
            <person name="Keifenheim D."/>
            <person name="Levin J.Z."/>
            <person name="Mosher R.A."/>
            <person name="Mueller C.A."/>
            <person name="Pfiffner J."/>
            <person name="Priest M."/>
            <person name="Russ C."/>
            <person name="Smialowska A."/>
            <person name="Swoboda P."/>
            <person name="Sykes S.M."/>
            <person name="Vaughn M."/>
            <person name="Vengrova S."/>
            <person name="Yoder R."/>
            <person name="Zeng Q."/>
            <person name="Allshire R."/>
            <person name="Baulcombe D."/>
            <person name="Birren B.W."/>
            <person name="Brown W."/>
            <person name="Ekwall K."/>
            <person name="Kellis M."/>
            <person name="Leatherwood J."/>
            <person name="Levin H."/>
            <person name="Margalit H."/>
            <person name="Martienssen R."/>
            <person name="Nieduszynski C.A."/>
            <person name="Spatafora J.W."/>
            <person name="Friedman N."/>
            <person name="Dalgaard J.Z."/>
            <person name="Baumann P."/>
            <person name="Niki H."/>
            <person name="Regev A."/>
            <person name="Nusbaum C."/>
        </authorList>
    </citation>
    <scope>NUCLEOTIDE SEQUENCE [LARGE SCALE GENOMIC DNA]</scope>
    <source>
        <strain evidence="10">yFS275 / FY16936</strain>
    </source>
</reference>
<dbReference type="InterPro" id="IPR027417">
    <property type="entry name" value="P-loop_NTPase"/>
</dbReference>
<dbReference type="GO" id="GO:0005524">
    <property type="term" value="F:ATP binding"/>
    <property type="evidence" value="ECO:0007669"/>
    <property type="project" value="UniProtKB-KW"/>
</dbReference>
<keyword evidence="2 6" id="KW-0547">Nucleotide-binding</keyword>
<dbReference type="PROSITE" id="PS00674">
    <property type="entry name" value="AAA"/>
    <property type="match status" value="1"/>
</dbReference>
<keyword evidence="3 6" id="KW-0067">ATP-binding</keyword>
<comment type="function">
    <text evidence="5">The 26S proteasome is involved in the ATP-dependent degradation of ubiquitinated proteins. The regulatory (or ATPase) complex confers ATP dependency and substrate specificity to the 26S complex.</text>
</comment>
<organism evidence="8 10">
    <name type="scientific">Schizosaccharomyces japonicus (strain yFS275 / FY16936)</name>
    <name type="common">Fission yeast</name>
    <dbReference type="NCBI Taxonomy" id="402676"/>
    <lineage>
        <taxon>Eukaryota</taxon>
        <taxon>Fungi</taxon>
        <taxon>Dikarya</taxon>
        <taxon>Ascomycota</taxon>
        <taxon>Taphrinomycotina</taxon>
        <taxon>Schizosaccharomycetes</taxon>
        <taxon>Schizosaccharomycetales</taxon>
        <taxon>Schizosaccharomycetaceae</taxon>
        <taxon>Schizosaccharomyces</taxon>
    </lineage>
</organism>
<protein>
    <submittedName>
        <fullName evidence="8">19S proteasome regulatory subunit Rpt4</fullName>
    </submittedName>
</protein>
<evidence type="ECO:0000256" key="3">
    <source>
        <dbReference type="ARBA" id="ARBA00022840"/>
    </source>
</evidence>
<evidence type="ECO:0000256" key="4">
    <source>
        <dbReference type="ARBA" id="ARBA00022942"/>
    </source>
</evidence>
<evidence type="ECO:0000256" key="6">
    <source>
        <dbReference type="RuleBase" id="RU003651"/>
    </source>
</evidence>
<dbReference type="GO" id="GO:0032968">
    <property type="term" value="P:positive regulation of transcription elongation by RNA polymerase II"/>
    <property type="evidence" value="ECO:0007669"/>
    <property type="project" value="EnsemblFungi"/>
</dbReference>
<gene>
    <name evidence="9" type="primary">rpt4</name>
    <name evidence="8" type="ORF">SJAG_00766</name>
</gene>
<dbReference type="Pfam" id="PF16450">
    <property type="entry name" value="Prot_ATP_ID_OB_C"/>
    <property type="match status" value="1"/>
</dbReference>
<dbReference type="eggNOG" id="KOG0651">
    <property type="taxonomic scope" value="Eukaryota"/>
</dbReference>
<sequence>MTDPRQVALQKYKQALLQHREWDAKLKELRFGNKGLVRDFEKTEDDIKSLQSVGQIIGEVLKQLDDERFIVKASSGPRYVVGCRNNLDKTRLLQGVRVSLDMTTLTIMRLLPREVDPLVYNMSVEDPGEITFAGVGGLSEQIRELREVIELPLKNPELFLRVGIKPPKGVLLYGPPGTGKTLLARAVASTLGVNFLKVVSSAIVDKYIGESARIIREMFSYAKEHEPCVIFMDEVDAIGGRRFSEGTSADREIQRTLMELLNQMDGFDTLGRTKVIMATNRPDTLDPALLRPGRLDRKIEIPLPNEVGRMEILKIHLSKVAKQGDIDYEAIVKLTDGTNGADLRNVVTEAGFVAIKEDRDYIIQSDLMSAARKIAEQKKLEGVIDYQKL</sequence>
<dbReference type="InterPro" id="IPR003959">
    <property type="entry name" value="ATPase_AAA_core"/>
</dbReference>
<evidence type="ECO:0000313" key="10">
    <source>
        <dbReference type="Proteomes" id="UP000001744"/>
    </source>
</evidence>
<accession>B6JWJ0</accession>
<dbReference type="Gene3D" id="1.10.8.60">
    <property type="match status" value="1"/>
</dbReference>
<dbReference type="GO" id="GO:0016887">
    <property type="term" value="F:ATP hydrolysis activity"/>
    <property type="evidence" value="ECO:0007669"/>
    <property type="project" value="InterPro"/>
</dbReference>
<feature type="domain" description="AAA+ ATPase" evidence="7">
    <location>
        <begin position="166"/>
        <end position="305"/>
    </location>
</feature>
<dbReference type="SMART" id="SM00382">
    <property type="entry name" value="AAA"/>
    <property type="match status" value="1"/>
</dbReference>
<keyword evidence="4 8" id="KW-0647">Proteasome</keyword>
<dbReference type="Pfam" id="PF00004">
    <property type="entry name" value="AAA"/>
    <property type="match status" value="1"/>
</dbReference>
<evidence type="ECO:0000259" key="7">
    <source>
        <dbReference type="SMART" id="SM00382"/>
    </source>
</evidence>
<dbReference type="EMBL" id="KE651166">
    <property type="protein sequence ID" value="EEB05741.1"/>
    <property type="molecule type" value="Genomic_DNA"/>
</dbReference>
<dbReference type="GO" id="GO:0036402">
    <property type="term" value="F:proteasome-activating activity"/>
    <property type="evidence" value="ECO:0000318"/>
    <property type="project" value="GO_Central"/>
</dbReference>
<evidence type="ECO:0000256" key="5">
    <source>
        <dbReference type="ARBA" id="ARBA00024661"/>
    </source>
</evidence>
<evidence type="ECO:0000313" key="9">
    <source>
        <dbReference type="JaponicusDB" id="SJAG_00766"/>
    </source>
</evidence>